<name>A0A8J5C2X1_ZINOF</name>
<dbReference type="GO" id="GO:0005737">
    <property type="term" value="C:cytoplasm"/>
    <property type="evidence" value="ECO:0007669"/>
    <property type="project" value="TreeGrafter"/>
</dbReference>
<feature type="compositionally biased region" description="Polar residues" evidence="2">
    <location>
        <begin position="184"/>
        <end position="207"/>
    </location>
</feature>
<dbReference type="GO" id="GO:0061157">
    <property type="term" value="P:mRNA destabilization"/>
    <property type="evidence" value="ECO:0007669"/>
    <property type="project" value="TreeGrafter"/>
</dbReference>
<evidence type="ECO:0000256" key="2">
    <source>
        <dbReference type="SAM" id="MobiDB-lite"/>
    </source>
</evidence>
<dbReference type="InterPro" id="IPR045168">
    <property type="entry name" value="YTH_prot"/>
</dbReference>
<feature type="domain" description="YTH" evidence="3">
    <location>
        <begin position="412"/>
        <end position="549"/>
    </location>
</feature>
<dbReference type="PANTHER" id="PTHR12357">
    <property type="entry name" value="YTH YT521-B HOMOLOGY DOMAIN-CONTAINING"/>
    <property type="match status" value="1"/>
</dbReference>
<feature type="compositionally biased region" description="Polar residues" evidence="2">
    <location>
        <begin position="215"/>
        <end position="232"/>
    </location>
</feature>
<dbReference type="AlphaFoldDB" id="A0A8J5C2X1"/>
<feature type="region of interest" description="Disordered" evidence="2">
    <location>
        <begin position="60"/>
        <end position="79"/>
    </location>
</feature>
<dbReference type="GO" id="GO:1990247">
    <property type="term" value="F:N6-methyladenosine-containing RNA reader activity"/>
    <property type="evidence" value="ECO:0007669"/>
    <property type="project" value="UniProtKB-UniRule"/>
</dbReference>
<dbReference type="Pfam" id="PF04146">
    <property type="entry name" value="YTH"/>
    <property type="match status" value="1"/>
</dbReference>
<evidence type="ECO:0000313" key="4">
    <source>
        <dbReference type="EMBL" id="KAG6471140.1"/>
    </source>
</evidence>
<dbReference type="GO" id="GO:0003729">
    <property type="term" value="F:mRNA binding"/>
    <property type="evidence" value="ECO:0007669"/>
    <property type="project" value="UniProtKB-UniRule"/>
</dbReference>
<comment type="caution">
    <text evidence="4">The sequence shown here is derived from an EMBL/GenBank/DDBJ whole genome shotgun (WGS) entry which is preliminary data.</text>
</comment>
<sequence>MARDSMSRSKRVVSAAAVPMWKLRHALSALPLQVAQASNLLQKLSLDPQQKFKGAVEATKQVSSVQNGSSNTDASNMPITSEHSLTPVLSEFVDSGNYYVPAGYVHPAYFYGGYDHAINDWKDYPRYVYQDVGQGLYGDLHRGYGYARYNAYPSNGSAALTTGHDGQLYGKRRHQYQVPIFESHTPTSSTDQGEASTACSADQTSISLDAPKNPSGVTNGNTNNGRSSHQNLSNASRCNGGYQDLCYRFDGMWSSVAWYANGHPRPATARPLPTSTGHNTNNWSARNQYQQPIARGMEMNAHRSASGIFPSAPLVSRMYQTNRIYGSRNKFGYGQGRILMDKKHDARNQRNVFSDASQRGFNELNRGPRASHYNNQKPGQSTMVKFGKSQTRVPLDTEQYNRQDFSDKYSSAKFFIIKSYSEDDVHKSIKYNVWASTLNGNKKLNAGYQQAQEGAGDCPVFLFFSVNASGQFVGVAEMVGPVNFNKTVDYWQHDKWIGCFPLKWHIIKDVPNSIMKHITLENNENKPVTNSRDTQEVKLEQGLQMLKIFKEHTNNTCILDDFEFYEDCQNSLLDKRANQHFQKQATIHPRRVQEKLTMCWDCKQILFWKKEAVLKEHPVAVDAGDAPKTEACI</sequence>
<reference evidence="4 5" key="1">
    <citation type="submission" date="2020-08" db="EMBL/GenBank/DDBJ databases">
        <title>Plant Genome Project.</title>
        <authorList>
            <person name="Zhang R.-G."/>
        </authorList>
    </citation>
    <scope>NUCLEOTIDE SEQUENCE [LARGE SCALE GENOMIC DNA]</scope>
    <source>
        <tissue evidence="4">Rhizome</tissue>
    </source>
</reference>
<proteinExistence type="inferred from homology"/>
<organism evidence="4 5">
    <name type="scientific">Zingiber officinale</name>
    <name type="common">Ginger</name>
    <name type="synonym">Amomum zingiber</name>
    <dbReference type="NCBI Taxonomy" id="94328"/>
    <lineage>
        <taxon>Eukaryota</taxon>
        <taxon>Viridiplantae</taxon>
        <taxon>Streptophyta</taxon>
        <taxon>Embryophyta</taxon>
        <taxon>Tracheophyta</taxon>
        <taxon>Spermatophyta</taxon>
        <taxon>Magnoliopsida</taxon>
        <taxon>Liliopsida</taxon>
        <taxon>Zingiberales</taxon>
        <taxon>Zingiberaceae</taxon>
        <taxon>Zingiber</taxon>
    </lineage>
</organism>
<dbReference type="PROSITE" id="PS50882">
    <property type="entry name" value="YTH"/>
    <property type="match status" value="1"/>
</dbReference>
<evidence type="ECO:0000256" key="1">
    <source>
        <dbReference type="RuleBase" id="RU369095"/>
    </source>
</evidence>
<dbReference type="PANTHER" id="PTHR12357:SF99">
    <property type="entry name" value="YTH DOMAIN-CONTAINING PROTEIN ECT2-RELATED"/>
    <property type="match status" value="1"/>
</dbReference>
<dbReference type="CDD" id="cd21134">
    <property type="entry name" value="YTH"/>
    <property type="match status" value="1"/>
</dbReference>
<dbReference type="Proteomes" id="UP000734854">
    <property type="component" value="Unassembled WGS sequence"/>
</dbReference>
<keyword evidence="5" id="KW-1185">Reference proteome</keyword>
<protein>
    <recommendedName>
        <fullName evidence="1">YTH domain-containing family protein</fullName>
    </recommendedName>
</protein>
<dbReference type="InterPro" id="IPR007275">
    <property type="entry name" value="YTH_domain"/>
</dbReference>
<comment type="function">
    <text evidence="1">Specifically recognizes and binds N6-methyladenosine (m6A)-containing RNAs, and regulates mRNA stability. M6A is a modification present at internal sites of mRNAs and some non-coding RNAs and plays a role in mRNA stability and processing.</text>
</comment>
<gene>
    <name evidence="4" type="ORF">ZIOFF_072241</name>
</gene>
<dbReference type="Gene3D" id="3.10.590.10">
    <property type="entry name" value="ph1033 like domains"/>
    <property type="match status" value="1"/>
</dbReference>
<evidence type="ECO:0000259" key="3">
    <source>
        <dbReference type="PROSITE" id="PS50882"/>
    </source>
</evidence>
<dbReference type="EMBL" id="JACMSC010000021">
    <property type="protein sequence ID" value="KAG6471140.1"/>
    <property type="molecule type" value="Genomic_DNA"/>
</dbReference>
<accession>A0A8J5C2X1</accession>
<comment type="similarity">
    <text evidence="1">Belongs to the YTHDF family.</text>
</comment>
<keyword evidence="1" id="KW-0694">RNA-binding</keyword>
<evidence type="ECO:0000313" key="5">
    <source>
        <dbReference type="Proteomes" id="UP000734854"/>
    </source>
</evidence>
<feature type="region of interest" description="Disordered" evidence="2">
    <location>
        <begin position="183"/>
        <end position="232"/>
    </location>
</feature>